<name>A0A920C670_9BACI</name>
<keyword evidence="2" id="KW-1185">Reference proteome</keyword>
<organism evidence="1 2">
    <name type="scientific">Ornithinibacillus bavariensis</name>
    <dbReference type="NCBI Taxonomy" id="545502"/>
    <lineage>
        <taxon>Bacteria</taxon>
        <taxon>Bacillati</taxon>
        <taxon>Bacillota</taxon>
        <taxon>Bacilli</taxon>
        <taxon>Bacillales</taxon>
        <taxon>Bacillaceae</taxon>
        <taxon>Ornithinibacillus</taxon>
    </lineage>
</organism>
<sequence>MEKKHSLAEKMMTSNLFIGIMVKTFTTKIVEEESNYLKSEASWGWWKPSA</sequence>
<dbReference type="EMBL" id="BORP01000001">
    <property type="protein sequence ID" value="GIO25824.1"/>
    <property type="molecule type" value="Genomic_DNA"/>
</dbReference>
<proteinExistence type="predicted"/>
<dbReference type="Proteomes" id="UP000676917">
    <property type="component" value="Unassembled WGS sequence"/>
</dbReference>
<comment type="caution">
    <text evidence="1">The sequence shown here is derived from an EMBL/GenBank/DDBJ whole genome shotgun (WGS) entry which is preliminary data.</text>
</comment>
<accession>A0A920C670</accession>
<dbReference type="AlphaFoldDB" id="A0A920C670"/>
<evidence type="ECO:0000313" key="2">
    <source>
        <dbReference type="Proteomes" id="UP000676917"/>
    </source>
</evidence>
<reference evidence="1" key="1">
    <citation type="submission" date="2021-03" db="EMBL/GenBank/DDBJ databases">
        <title>Antimicrobial resistance genes in bacteria isolated from Japanese honey, and their potential for conferring macrolide and lincosamide resistance in the American foulbrood pathogen Paenibacillus larvae.</title>
        <authorList>
            <person name="Okamoto M."/>
            <person name="Kumagai M."/>
            <person name="Kanamori H."/>
            <person name="Takamatsu D."/>
        </authorList>
    </citation>
    <scope>NUCLEOTIDE SEQUENCE</scope>
    <source>
        <strain evidence="1">J43TS3</strain>
    </source>
</reference>
<protein>
    <submittedName>
        <fullName evidence="1">Uncharacterized protein</fullName>
    </submittedName>
</protein>
<gene>
    <name evidence="1" type="ORF">J43TS3_04350</name>
</gene>
<evidence type="ECO:0000313" key="1">
    <source>
        <dbReference type="EMBL" id="GIO25824.1"/>
    </source>
</evidence>